<name>W9HBL8_FUSOX</name>
<sequence>MACNGCATAVKKAANAHADIESVETSVEEQNVTVIASDDQSFEAIRAAISKSGKVITGGRELKDGGNVEMAL</sequence>
<dbReference type="EMBL" id="JH717852">
    <property type="protein sequence ID" value="EWY79938.1"/>
    <property type="molecule type" value="Genomic_DNA"/>
</dbReference>
<reference evidence="2 3" key="1">
    <citation type="submission" date="2011-06" db="EMBL/GenBank/DDBJ databases">
        <title>The Genome Sequence of Fusarium oxysporum FOSC 3-a.</title>
        <authorList>
            <consortium name="The Broad Institute Genome Sequencing Platform"/>
            <person name="Ma L.-J."/>
            <person name="Gale L.R."/>
            <person name="Schwartz D.C."/>
            <person name="Zhou S."/>
            <person name="Corby-Kistler H."/>
            <person name="Young S.K."/>
            <person name="Zeng Q."/>
            <person name="Gargeya S."/>
            <person name="Fitzgerald M."/>
            <person name="Haas B."/>
            <person name="Abouelleil A."/>
            <person name="Alvarado L."/>
            <person name="Arachchi H.M."/>
            <person name="Berlin A."/>
            <person name="Brown A."/>
            <person name="Chapman S.B."/>
            <person name="Chen Z."/>
            <person name="Dunbar C."/>
            <person name="Freedman E."/>
            <person name="Gearin G."/>
            <person name="Gellesch M."/>
            <person name="Goldberg J."/>
            <person name="Griggs A."/>
            <person name="Gujja S."/>
            <person name="Heiman D."/>
            <person name="Howarth C."/>
            <person name="Larson L."/>
            <person name="Lui A."/>
            <person name="MacDonald P.J.P."/>
            <person name="Mehta T."/>
            <person name="Montmayeur A."/>
            <person name="Murphy C."/>
            <person name="Neiman D."/>
            <person name="Pearson M."/>
            <person name="Priest M."/>
            <person name="Roberts A."/>
            <person name="Saif S."/>
            <person name="Shea T."/>
            <person name="Shenoy N."/>
            <person name="Sisk P."/>
            <person name="Stolte C."/>
            <person name="Sykes S."/>
            <person name="Wortman J."/>
            <person name="Nusbaum C."/>
            <person name="Birren B."/>
        </authorList>
    </citation>
    <scope>NUCLEOTIDE SEQUENCE [LARGE SCALE GENOMIC DNA]</scope>
    <source>
        <strain evidence="3">FOSC 3-a</strain>
    </source>
</reference>
<dbReference type="Gene3D" id="3.30.70.100">
    <property type="match status" value="1"/>
</dbReference>
<dbReference type="InterPro" id="IPR006121">
    <property type="entry name" value="HMA_dom"/>
</dbReference>
<dbReference type="GO" id="GO:0046872">
    <property type="term" value="F:metal ion binding"/>
    <property type="evidence" value="ECO:0007669"/>
    <property type="project" value="InterPro"/>
</dbReference>
<dbReference type="PROSITE" id="PS50846">
    <property type="entry name" value="HMA_2"/>
    <property type="match status" value="1"/>
</dbReference>
<proteinExistence type="predicted"/>
<gene>
    <name evidence="2" type="ORF">FOYG_16880</name>
</gene>
<dbReference type="CDD" id="cd00371">
    <property type="entry name" value="HMA"/>
    <property type="match status" value="1"/>
</dbReference>
<dbReference type="Pfam" id="PF00403">
    <property type="entry name" value="HMA"/>
    <property type="match status" value="1"/>
</dbReference>
<dbReference type="HOGENOM" id="CLU_134973_3_1_1"/>
<evidence type="ECO:0000313" key="3">
    <source>
        <dbReference type="Proteomes" id="UP000030753"/>
    </source>
</evidence>
<evidence type="ECO:0000259" key="1">
    <source>
        <dbReference type="PROSITE" id="PS50846"/>
    </source>
</evidence>
<organism evidence="2 3">
    <name type="scientific">Fusarium oxysporum NRRL 32931</name>
    <dbReference type="NCBI Taxonomy" id="660029"/>
    <lineage>
        <taxon>Eukaryota</taxon>
        <taxon>Fungi</taxon>
        <taxon>Dikarya</taxon>
        <taxon>Ascomycota</taxon>
        <taxon>Pezizomycotina</taxon>
        <taxon>Sordariomycetes</taxon>
        <taxon>Hypocreomycetidae</taxon>
        <taxon>Hypocreales</taxon>
        <taxon>Nectriaceae</taxon>
        <taxon>Fusarium</taxon>
        <taxon>Fusarium oxysporum species complex</taxon>
    </lineage>
</organism>
<protein>
    <recommendedName>
        <fullName evidence="1">HMA domain-containing protein</fullName>
    </recommendedName>
</protein>
<dbReference type="InterPro" id="IPR036163">
    <property type="entry name" value="HMA_dom_sf"/>
</dbReference>
<dbReference type="SUPFAM" id="SSF55008">
    <property type="entry name" value="HMA, heavy metal-associated domain"/>
    <property type="match status" value="1"/>
</dbReference>
<accession>W9HBL8</accession>
<dbReference type="Proteomes" id="UP000030753">
    <property type="component" value="Unassembled WGS sequence"/>
</dbReference>
<dbReference type="AlphaFoldDB" id="W9HBL8"/>
<feature type="domain" description="HMA" evidence="1">
    <location>
        <begin position="1"/>
        <end position="57"/>
    </location>
</feature>
<evidence type="ECO:0000313" key="2">
    <source>
        <dbReference type="EMBL" id="EWY79938.1"/>
    </source>
</evidence>